<sequence length="247" mass="25750">MGRTDTVRRRATGPVLLCAGLVLACLAVLWAASAPRPGPDYSLGVATTTNVPQDALPMDLDADALDGSPPPVGDPADDDGIVGYLVAGLLVLVLAVVAALLLHRLVRALLRAWRERRSVGADDTTAPDLERVATALVVDAEGRRVALRGGTPAEGIVAAWTRLEDSLRSAGLAMPASRVSSETTLAALARFGVDATALTTLDDLYRQASWSSHAMTEDDRARAEAAHDALDAELAAASTRRDAASRA</sequence>
<comment type="caution">
    <text evidence="2">The sequence shown here is derived from an EMBL/GenBank/DDBJ whole genome shotgun (WGS) entry which is preliminary data.</text>
</comment>
<evidence type="ECO:0000313" key="2">
    <source>
        <dbReference type="EMBL" id="MBR7742840.1"/>
    </source>
</evidence>
<dbReference type="RefSeq" id="WP_211602004.1">
    <property type="nucleotide sequence ID" value="NZ_JAGSNF010000006.1"/>
</dbReference>
<keyword evidence="1" id="KW-0472">Membrane</keyword>
<organism evidence="2 3">
    <name type="scientific">Phycicoccus avicenniae</name>
    <dbReference type="NCBI Taxonomy" id="2828860"/>
    <lineage>
        <taxon>Bacteria</taxon>
        <taxon>Bacillati</taxon>
        <taxon>Actinomycetota</taxon>
        <taxon>Actinomycetes</taxon>
        <taxon>Micrococcales</taxon>
        <taxon>Intrasporangiaceae</taxon>
        <taxon>Phycicoccus</taxon>
    </lineage>
</organism>
<dbReference type="Proteomes" id="UP000677016">
    <property type="component" value="Unassembled WGS sequence"/>
</dbReference>
<evidence type="ECO:0000313" key="3">
    <source>
        <dbReference type="Proteomes" id="UP000677016"/>
    </source>
</evidence>
<gene>
    <name evidence="2" type="ORF">KC207_05980</name>
</gene>
<dbReference type="EMBL" id="JAGSNF010000006">
    <property type="protein sequence ID" value="MBR7742840.1"/>
    <property type="molecule type" value="Genomic_DNA"/>
</dbReference>
<reference evidence="2" key="1">
    <citation type="submission" date="2021-04" db="EMBL/GenBank/DDBJ databases">
        <title>Phycicoccus avicenniae sp. nov., a novel endophytic actinomycetes isolated from branch of Avicennia mariana.</title>
        <authorList>
            <person name="Tuo L."/>
        </authorList>
    </citation>
    <scope>NUCLEOTIDE SEQUENCE</scope>
    <source>
        <strain evidence="2">BSK3Z-2</strain>
    </source>
</reference>
<keyword evidence="1" id="KW-1133">Transmembrane helix</keyword>
<proteinExistence type="predicted"/>
<evidence type="ECO:0008006" key="4">
    <source>
        <dbReference type="Google" id="ProtNLM"/>
    </source>
</evidence>
<evidence type="ECO:0000256" key="1">
    <source>
        <dbReference type="SAM" id="Phobius"/>
    </source>
</evidence>
<keyword evidence="3" id="KW-1185">Reference proteome</keyword>
<keyword evidence="1" id="KW-0812">Transmembrane</keyword>
<accession>A0A941D6N8</accession>
<dbReference type="PROSITE" id="PS51257">
    <property type="entry name" value="PROKAR_LIPOPROTEIN"/>
    <property type="match status" value="1"/>
</dbReference>
<dbReference type="AlphaFoldDB" id="A0A941D6N8"/>
<name>A0A941D6N8_9MICO</name>
<feature type="transmembrane region" description="Helical" evidence="1">
    <location>
        <begin position="81"/>
        <end position="102"/>
    </location>
</feature>
<protein>
    <recommendedName>
        <fullName evidence="4">DUF4129 domain-containing protein</fullName>
    </recommendedName>
</protein>